<dbReference type="Proteomes" id="UP001054945">
    <property type="component" value="Unassembled WGS sequence"/>
</dbReference>
<protein>
    <submittedName>
        <fullName evidence="1">Uncharacterized protein</fullName>
    </submittedName>
</protein>
<evidence type="ECO:0000313" key="1">
    <source>
        <dbReference type="EMBL" id="GIY36460.1"/>
    </source>
</evidence>
<sequence>MHELPEFRLSQLRLQFSVFKKQARFYADPSNFHKPKKCDFIFDESSVFFCRKDLSVSYLQNEEHPKGLGERFLKKIIKCLLLKREDLPFILFNRKLPRFPPWEPSPQKPIRVRPVA</sequence>
<comment type="caution">
    <text evidence="1">The sequence shown here is derived from an EMBL/GenBank/DDBJ whole genome shotgun (WGS) entry which is preliminary data.</text>
</comment>
<proteinExistence type="predicted"/>
<name>A0AAV4SRS4_CAEEX</name>
<dbReference type="AlphaFoldDB" id="A0AAV4SRS4"/>
<evidence type="ECO:0000313" key="2">
    <source>
        <dbReference type="Proteomes" id="UP001054945"/>
    </source>
</evidence>
<keyword evidence="2" id="KW-1185">Reference proteome</keyword>
<organism evidence="1 2">
    <name type="scientific">Caerostris extrusa</name>
    <name type="common">Bark spider</name>
    <name type="synonym">Caerostris bankana</name>
    <dbReference type="NCBI Taxonomy" id="172846"/>
    <lineage>
        <taxon>Eukaryota</taxon>
        <taxon>Metazoa</taxon>
        <taxon>Ecdysozoa</taxon>
        <taxon>Arthropoda</taxon>
        <taxon>Chelicerata</taxon>
        <taxon>Arachnida</taxon>
        <taxon>Araneae</taxon>
        <taxon>Araneomorphae</taxon>
        <taxon>Entelegynae</taxon>
        <taxon>Araneoidea</taxon>
        <taxon>Araneidae</taxon>
        <taxon>Caerostris</taxon>
    </lineage>
</organism>
<accession>A0AAV4SRS4</accession>
<reference evidence="1 2" key="1">
    <citation type="submission" date="2021-06" db="EMBL/GenBank/DDBJ databases">
        <title>Caerostris extrusa draft genome.</title>
        <authorList>
            <person name="Kono N."/>
            <person name="Arakawa K."/>
        </authorList>
    </citation>
    <scope>NUCLEOTIDE SEQUENCE [LARGE SCALE GENOMIC DNA]</scope>
</reference>
<gene>
    <name evidence="1" type="ORF">CEXT_85511</name>
</gene>
<dbReference type="EMBL" id="BPLR01010050">
    <property type="protein sequence ID" value="GIY36460.1"/>
    <property type="molecule type" value="Genomic_DNA"/>
</dbReference>